<proteinExistence type="predicted"/>
<reference evidence="1" key="1">
    <citation type="submission" date="2017-05" db="UniProtKB">
        <authorList>
            <consortium name="EnsemblMetazoa"/>
        </authorList>
    </citation>
    <scope>IDENTIFICATION</scope>
</reference>
<dbReference type="EnsemblMetazoa" id="Aqu2.1.21969_001">
    <property type="protein sequence ID" value="Aqu2.1.21969_001"/>
    <property type="gene ID" value="Aqu2.1.21969"/>
</dbReference>
<protein>
    <submittedName>
        <fullName evidence="1">Uncharacterized protein</fullName>
    </submittedName>
</protein>
<name>A0A1X7U352_AMPQE</name>
<accession>A0A1X7U352</accession>
<organism evidence="1">
    <name type="scientific">Amphimedon queenslandica</name>
    <name type="common">Sponge</name>
    <dbReference type="NCBI Taxonomy" id="400682"/>
    <lineage>
        <taxon>Eukaryota</taxon>
        <taxon>Metazoa</taxon>
        <taxon>Porifera</taxon>
        <taxon>Demospongiae</taxon>
        <taxon>Heteroscleromorpha</taxon>
        <taxon>Haplosclerida</taxon>
        <taxon>Niphatidae</taxon>
        <taxon>Amphimedon</taxon>
    </lineage>
</organism>
<dbReference type="AlphaFoldDB" id="A0A1X7U352"/>
<dbReference type="InParanoid" id="A0A1X7U352"/>
<sequence length="99" mass="11328">MKEQLLWSRTINTIGRPGKNIPMDLHMEHLNRVVKDAMRTLSSNINEGVAVDRIDVPSLHGCHSARSSQKDLEVVVEELQKADIFSDNRRQHSHFPKCN</sequence>
<evidence type="ECO:0000313" key="1">
    <source>
        <dbReference type="EnsemblMetazoa" id="Aqu2.1.21969_001"/>
    </source>
</evidence>